<comment type="cofactor">
    <cofactor evidence="2">
        <name>Ca(2+)</name>
        <dbReference type="ChEBI" id="CHEBI:29108"/>
    </cofactor>
</comment>
<keyword evidence="2" id="KW-0449">Lipoprotein</keyword>
<protein>
    <recommendedName>
        <fullName evidence="2">Phospholipid scramblase</fullName>
    </recommendedName>
</protein>
<dbReference type="EMBL" id="LK028582">
    <property type="protein sequence ID" value="CDS20835.1"/>
    <property type="molecule type" value="Genomic_DNA"/>
</dbReference>
<dbReference type="GO" id="GO:0017128">
    <property type="term" value="F:phospholipid scramblase activity"/>
    <property type="evidence" value="ECO:0007669"/>
    <property type="project" value="InterPro"/>
</dbReference>
<organism evidence="3">
    <name type="scientific">Echinococcus granulosus</name>
    <name type="common">Hydatid tapeworm</name>
    <dbReference type="NCBI Taxonomy" id="6210"/>
    <lineage>
        <taxon>Eukaryota</taxon>
        <taxon>Metazoa</taxon>
        <taxon>Spiralia</taxon>
        <taxon>Lophotrochozoa</taxon>
        <taxon>Platyhelminthes</taxon>
        <taxon>Cestoda</taxon>
        <taxon>Eucestoda</taxon>
        <taxon>Cyclophyllidea</taxon>
        <taxon>Taeniidae</taxon>
        <taxon>Echinococcus</taxon>
        <taxon>Echinococcus granulosus group</taxon>
    </lineage>
</organism>
<evidence type="ECO:0000313" key="3">
    <source>
        <dbReference type="EMBL" id="CDS20835.1"/>
    </source>
</evidence>
<dbReference type="InterPro" id="IPR005552">
    <property type="entry name" value="Scramblase"/>
</dbReference>
<comment type="function">
    <text evidence="2">May mediate accelerated ATP-independent bidirectional transbilayer migration of phospholipids upon binding calcium ions that results in a loss of phospholipid asymmetry in the plasma membrane.</text>
</comment>
<dbReference type="Pfam" id="PF03803">
    <property type="entry name" value="Scramblase"/>
    <property type="match status" value="1"/>
</dbReference>
<dbReference type="WBParaSite" id="EgrG_000518150">
    <property type="protein sequence ID" value="EgrG_000518150"/>
    <property type="gene ID" value="EgrG_000518150"/>
</dbReference>
<dbReference type="GO" id="GO:0005886">
    <property type="term" value="C:plasma membrane"/>
    <property type="evidence" value="ECO:0007669"/>
    <property type="project" value="TreeGrafter"/>
</dbReference>
<gene>
    <name evidence="5" type="primary">EGR_07294</name>
    <name evidence="3" type="ORF">EgrG_000518150</name>
</gene>
<dbReference type="OrthoDB" id="191150at2759"/>
<proteinExistence type="inferred from homology"/>
<comment type="similarity">
    <text evidence="1 2">Belongs to the phospholipid scramblase family.</text>
</comment>
<keyword evidence="2" id="KW-0564">Palmitate</keyword>
<dbReference type="AlphaFoldDB" id="A0A068WQU6"/>
<evidence type="ECO:0000256" key="1">
    <source>
        <dbReference type="ARBA" id="ARBA00005350"/>
    </source>
</evidence>
<keyword evidence="2" id="KW-0106">Calcium</keyword>
<dbReference type="Proteomes" id="UP000492820">
    <property type="component" value="Unassembled WGS sequence"/>
</dbReference>
<reference evidence="5" key="3">
    <citation type="submission" date="2020-10" db="UniProtKB">
        <authorList>
            <consortium name="WormBaseParasite"/>
        </authorList>
    </citation>
    <scope>IDENTIFICATION</scope>
</reference>
<dbReference type="SUPFAM" id="SSF54518">
    <property type="entry name" value="Tubby C-terminal domain-like"/>
    <property type="match status" value="1"/>
</dbReference>
<dbReference type="PANTHER" id="PTHR23248">
    <property type="entry name" value="PHOSPHOLIPID SCRAMBLASE-RELATED"/>
    <property type="match status" value="1"/>
</dbReference>
<reference evidence="3 4" key="1">
    <citation type="journal article" date="2013" name="Nature">
        <title>The genomes of four tapeworm species reveal adaptations to parasitism.</title>
        <authorList>
            <person name="Tsai I.J."/>
            <person name="Zarowiecki M."/>
            <person name="Holroyd N."/>
            <person name="Garciarrubio A."/>
            <person name="Sanchez-Flores A."/>
            <person name="Brooks K.L."/>
            <person name="Tracey A."/>
            <person name="Bobes R.J."/>
            <person name="Fragoso G."/>
            <person name="Sciutto E."/>
            <person name="Aslett M."/>
            <person name="Beasley H."/>
            <person name="Bennett H.M."/>
            <person name="Cai J."/>
            <person name="Camicia F."/>
            <person name="Clark R."/>
            <person name="Cucher M."/>
            <person name="De Silva N."/>
            <person name="Day T.A."/>
            <person name="Deplazes P."/>
            <person name="Estrada K."/>
            <person name="Fernandez C."/>
            <person name="Holland P.W."/>
            <person name="Hou J."/>
            <person name="Hu S."/>
            <person name="Huckvale T."/>
            <person name="Hung S.S."/>
            <person name="Kamenetzky L."/>
            <person name="Keane J.A."/>
            <person name="Kiss F."/>
            <person name="Koziol U."/>
            <person name="Lambert O."/>
            <person name="Liu K."/>
            <person name="Luo X."/>
            <person name="Luo Y."/>
            <person name="Macchiaroli N."/>
            <person name="Nichol S."/>
            <person name="Paps J."/>
            <person name="Parkinson J."/>
            <person name="Pouchkina-Stantcheva N."/>
            <person name="Riddiford N."/>
            <person name="Rosenzvit M."/>
            <person name="Salinas G."/>
            <person name="Wasmuth J.D."/>
            <person name="Zamanian M."/>
            <person name="Zheng Y."/>
            <person name="Cai X."/>
            <person name="Soberon X."/>
            <person name="Olson P.D."/>
            <person name="Laclette J.P."/>
            <person name="Brehm K."/>
            <person name="Berriman M."/>
            <person name="Garciarrubio A."/>
            <person name="Bobes R.J."/>
            <person name="Fragoso G."/>
            <person name="Sanchez-Flores A."/>
            <person name="Estrada K."/>
            <person name="Cevallos M.A."/>
            <person name="Morett E."/>
            <person name="Gonzalez V."/>
            <person name="Portillo T."/>
            <person name="Ochoa-Leyva A."/>
            <person name="Jose M.V."/>
            <person name="Sciutto E."/>
            <person name="Landa A."/>
            <person name="Jimenez L."/>
            <person name="Valdes V."/>
            <person name="Carrero J.C."/>
            <person name="Larralde C."/>
            <person name="Morales-Montor J."/>
            <person name="Limon-Lason J."/>
            <person name="Soberon X."/>
            <person name="Laclette J.P."/>
        </authorList>
    </citation>
    <scope>NUCLEOTIDE SEQUENCE [LARGE SCALE GENOMIC DNA]</scope>
</reference>
<evidence type="ECO:0000313" key="5">
    <source>
        <dbReference type="WBParaSite" id="EgrG_000518150"/>
    </source>
</evidence>
<dbReference type="PANTHER" id="PTHR23248:SF63">
    <property type="entry name" value="PHOSPHOLIPID SCRAMBLASE"/>
    <property type="match status" value="1"/>
</dbReference>
<sequence>MPMHTIFSGEGLECLLGVEEVWIHQKVEVLEAIVNWETSNRYVIKGPTGHPLFDVSEESGICSRQCCGRIRSFCLHVVGPRGIEVVRMRRRFHCGACMPSCHVCCCCFWNCEPTTCKSEGGSCCFRFLRCFMQDIVLETPTGEVIGKVQEEPTWAVPTWSILDADGHLILRITGPPPWYFICLPTAFGLCRDSLQFKLMSADGTFQLGKIRKEWSGFARELLTDADTFSVTFPPDLDSRAKMLVLCATFLLDFMYFENNRRHSS</sequence>
<evidence type="ECO:0000313" key="4">
    <source>
        <dbReference type="Proteomes" id="UP000492820"/>
    </source>
</evidence>
<dbReference type="InterPro" id="IPR025659">
    <property type="entry name" value="Tubby-like_C"/>
</dbReference>
<accession>A0A068WQU6</accession>
<reference evidence="3" key="2">
    <citation type="submission" date="2014-06" db="EMBL/GenBank/DDBJ databases">
        <authorList>
            <person name="Aslett M."/>
        </authorList>
    </citation>
    <scope>NUCLEOTIDE SEQUENCE</scope>
</reference>
<name>A0A068WQU6_ECHGR</name>
<evidence type="ECO:0000256" key="2">
    <source>
        <dbReference type="RuleBase" id="RU363116"/>
    </source>
</evidence>